<keyword evidence="4" id="KW-1185">Reference proteome</keyword>
<evidence type="ECO:0000313" key="4">
    <source>
        <dbReference type="Proteomes" id="UP000243975"/>
    </source>
</evidence>
<dbReference type="OMA" id="IKMFKDV"/>
<feature type="region of interest" description="Disordered" evidence="1">
    <location>
        <begin position="172"/>
        <end position="203"/>
    </location>
</feature>
<name>A0A103XHG0_CYNCS</name>
<dbReference type="InterPro" id="IPR045026">
    <property type="entry name" value="LIMYB"/>
</dbReference>
<dbReference type="PANTHER" id="PTHR47584">
    <property type="match status" value="1"/>
</dbReference>
<dbReference type="InterPro" id="IPR024752">
    <property type="entry name" value="Myb/SANT-like_dom"/>
</dbReference>
<comment type="caution">
    <text evidence="3">The sequence shown here is derived from an EMBL/GenBank/DDBJ whole genome shotgun (WGS) entry which is preliminary data.</text>
</comment>
<feature type="compositionally biased region" description="Polar residues" evidence="1">
    <location>
        <begin position="172"/>
        <end position="183"/>
    </location>
</feature>
<dbReference type="STRING" id="59895.A0A103XHG0"/>
<accession>A0A103XHG0</accession>
<dbReference type="AlphaFoldDB" id="A0A103XHG0"/>
<dbReference type="Gramene" id="KVH90767">
    <property type="protein sequence ID" value="KVH90767"/>
    <property type="gene ID" value="Ccrd_007229"/>
</dbReference>
<evidence type="ECO:0000259" key="2">
    <source>
        <dbReference type="Pfam" id="PF12776"/>
    </source>
</evidence>
<organism evidence="3 4">
    <name type="scientific">Cynara cardunculus var. scolymus</name>
    <name type="common">Globe artichoke</name>
    <name type="synonym">Cynara scolymus</name>
    <dbReference type="NCBI Taxonomy" id="59895"/>
    <lineage>
        <taxon>Eukaryota</taxon>
        <taxon>Viridiplantae</taxon>
        <taxon>Streptophyta</taxon>
        <taxon>Embryophyta</taxon>
        <taxon>Tracheophyta</taxon>
        <taxon>Spermatophyta</taxon>
        <taxon>Magnoliopsida</taxon>
        <taxon>eudicotyledons</taxon>
        <taxon>Gunneridae</taxon>
        <taxon>Pentapetalae</taxon>
        <taxon>asterids</taxon>
        <taxon>campanulids</taxon>
        <taxon>Asterales</taxon>
        <taxon>Asteraceae</taxon>
        <taxon>Carduoideae</taxon>
        <taxon>Cardueae</taxon>
        <taxon>Carduinae</taxon>
        <taxon>Cynara</taxon>
    </lineage>
</organism>
<dbReference type="EMBL" id="LEKV01005095">
    <property type="protein sequence ID" value="KVH90767.1"/>
    <property type="molecule type" value="Genomic_DNA"/>
</dbReference>
<protein>
    <submittedName>
        <fullName evidence="3">Myb/SANT-like domain-containing protein</fullName>
    </submittedName>
</protein>
<gene>
    <name evidence="3" type="ORF">Ccrd_007229</name>
</gene>
<feature type="domain" description="Myb/SANT-like" evidence="2">
    <location>
        <begin position="19"/>
        <end position="113"/>
    </location>
</feature>
<dbReference type="PANTHER" id="PTHR47584:SF14">
    <property type="entry name" value="L10-INTERACTING MYB DOMAIN-CONTAINING PROTEIN-LIKE"/>
    <property type="match status" value="1"/>
</dbReference>
<proteinExistence type="predicted"/>
<dbReference type="Proteomes" id="UP000243975">
    <property type="component" value="Unassembled WGS sequence"/>
</dbReference>
<evidence type="ECO:0000256" key="1">
    <source>
        <dbReference type="SAM" id="MobiDB-lite"/>
    </source>
</evidence>
<sequence>MALNDGDRDELETVPDPATWTLSEENTFINIMAKEVKRGNRHSTTFSRSSWSFIEREFYEKTNRRYNHAQFRNKYNQLRIHYLWFTKLLKEPGFTWDPVLGTAIAADDVWESYLKTNKKARRFRKKGCPMYNELVIIFCDTATEYKDAYPLTRYPSHSGEKVDLEYESTNETPQAFPVGSSSAGKDCQSVGKRRRSPSPIPTLHLHKNKEAKIDESLKETIRMTVSNKQGSDPISDRTQNLEGCPEPSSFSITNCVKCLESIQDVDTTTYIKAIKMFKDVDWREMFMAMSAQRRSDWLASLE</sequence>
<dbReference type="Pfam" id="PF12776">
    <property type="entry name" value="Myb_DNA-bind_3"/>
    <property type="match status" value="1"/>
</dbReference>
<dbReference type="OrthoDB" id="686198at2759"/>
<reference evidence="3 4" key="1">
    <citation type="journal article" date="2016" name="Sci. Rep.">
        <title>The genome sequence of the outbreeding globe artichoke constructed de novo incorporating a phase-aware low-pass sequencing strategy of F1 progeny.</title>
        <authorList>
            <person name="Scaglione D."/>
            <person name="Reyes-Chin-Wo S."/>
            <person name="Acquadro A."/>
            <person name="Froenicke L."/>
            <person name="Portis E."/>
            <person name="Beitel C."/>
            <person name="Tirone M."/>
            <person name="Mauro R."/>
            <person name="Lo Monaco A."/>
            <person name="Mauromicale G."/>
            <person name="Faccioli P."/>
            <person name="Cattivelli L."/>
            <person name="Rieseberg L."/>
            <person name="Michelmore R."/>
            <person name="Lanteri S."/>
        </authorList>
    </citation>
    <scope>NUCLEOTIDE SEQUENCE [LARGE SCALE GENOMIC DNA]</scope>
    <source>
        <strain evidence="3">2C</strain>
    </source>
</reference>
<evidence type="ECO:0000313" key="3">
    <source>
        <dbReference type="EMBL" id="KVH90767.1"/>
    </source>
</evidence>